<gene>
    <name evidence="2" type="ORF">C5L14_10555</name>
</gene>
<keyword evidence="2" id="KW-0808">Transferase</keyword>
<organism evidence="2 3">
    <name type="scientific">Labrys okinawensis</name>
    <dbReference type="NCBI Taxonomy" id="346911"/>
    <lineage>
        <taxon>Bacteria</taxon>
        <taxon>Pseudomonadati</taxon>
        <taxon>Pseudomonadota</taxon>
        <taxon>Alphaproteobacteria</taxon>
        <taxon>Hyphomicrobiales</taxon>
        <taxon>Xanthobacteraceae</taxon>
        <taxon>Labrys</taxon>
    </lineage>
</organism>
<dbReference type="InterPro" id="IPR016181">
    <property type="entry name" value="Acyl_CoA_acyltransferase"/>
</dbReference>
<dbReference type="GO" id="GO:0016747">
    <property type="term" value="F:acyltransferase activity, transferring groups other than amino-acyl groups"/>
    <property type="evidence" value="ECO:0007669"/>
    <property type="project" value="InterPro"/>
</dbReference>
<accession>A0A2S9QCL8</accession>
<evidence type="ECO:0000313" key="2">
    <source>
        <dbReference type="EMBL" id="PRH87088.1"/>
    </source>
</evidence>
<dbReference type="PANTHER" id="PTHR43792">
    <property type="entry name" value="GNAT FAMILY, PUTATIVE (AFU_ORTHOLOGUE AFUA_3G00765)-RELATED-RELATED"/>
    <property type="match status" value="1"/>
</dbReference>
<dbReference type="Gene3D" id="3.40.630.30">
    <property type="match status" value="1"/>
</dbReference>
<evidence type="ECO:0000313" key="3">
    <source>
        <dbReference type="Proteomes" id="UP000237682"/>
    </source>
</evidence>
<dbReference type="PROSITE" id="PS51186">
    <property type="entry name" value="GNAT"/>
    <property type="match status" value="1"/>
</dbReference>
<protein>
    <submittedName>
        <fullName evidence="2">GNAT family N-acetyltransferase</fullName>
    </submittedName>
</protein>
<evidence type="ECO:0000259" key="1">
    <source>
        <dbReference type="PROSITE" id="PS51186"/>
    </source>
</evidence>
<name>A0A2S9QCL8_9HYPH</name>
<dbReference type="Pfam" id="PF13302">
    <property type="entry name" value="Acetyltransf_3"/>
    <property type="match status" value="1"/>
</dbReference>
<dbReference type="PANTHER" id="PTHR43792:SF16">
    <property type="entry name" value="N-ACETYLTRANSFERASE DOMAIN-CONTAINING PROTEIN"/>
    <property type="match status" value="1"/>
</dbReference>
<sequence length="243" mass="27337">MQARGYQADLSRPPNPGARTIAYLTNHPPSELSKGTKTHFAPINTTDRTDEIEESSPMPLLSAFTVAPTIETSRLILRAHKPGDLESLTAMWAEPAVLRYVRKSPYPREEVWTRMLRYAGHWLWMGFGFWIVSDKTDGRFLGEVGIHNFERDMEPEFSGTPELGYSLIGAAHGKGYATEAAKAVLSWFDSHIDLPYTNCMTSPDNIHSQRVALKCGYEYLRQSIHLGSPVAIFRRRRVVASSP</sequence>
<feature type="domain" description="N-acetyltransferase" evidence="1">
    <location>
        <begin position="75"/>
        <end position="239"/>
    </location>
</feature>
<dbReference type="OrthoDB" id="6293260at2"/>
<dbReference type="InterPro" id="IPR000182">
    <property type="entry name" value="GNAT_dom"/>
</dbReference>
<dbReference type="InterPro" id="IPR051531">
    <property type="entry name" value="N-acetyltransferase"/>
</dbReference>
<proteinExistence type="predicted"/>
<dbReference type="EMBL" id="PUEJ01000004">
    <property type="protein sequence ID" value="PRH87088.1"/>
    <property type="molecule type" value="Genomic_DNA"/>
</dbReference>
<comment type="caution">
    <text evidence="2">The sequence shown here is derived from an EMBL/GenBank/DDBJ whole genome shotgun (WGS) entry which is preliminary data.</text>
</comment>
<keyword evidence="3" id="KW-1185">Reference proteome</keyword>
<reference evidence="2 3" key="1">
    <citation type="submission" date="2018-02" db="EMBL/GenBank/DDBJ databases">
        <title>Whole genome sequencing of endophytic bacterium.</title>
        <authorList>
            <person name="Eedara R."/>
            <person name="Podile A.R."/>
        </authorList>
    </citation>
    <scope>NUCLEOTIDE SEQUENCE [LARGE SCALE GENOMIC DNA]</scope>
    <source>
        <strain evidence="2 3">RP1T</strain>
    </source>
</reference>
<dbReference type="SUPFAM" id="SSF55729">
    <property type="entry name" value="Acyl-CoA N-acyltransferases (Nat)"/>
    <property type="match status" value="1"/>
</dbReference>
<dbReference type="AlphaFoldDB" id="A0A2S9QCL8"/>
<dbReference type="Proteomes" id="UP000237682">
    <property type="component" value="Unassembled WGS sequence"/>
</dbReference>